<dbReference type="Pfam" id="PF01183">
    <property type="entry name" value="Glyco_hydro_25"/>
    <property type="match status" value="1"/>
</dbReference>
<dbReference type="Gene3D" id="3.20.20.80">
    <property type="entry name" value="Glycosidases"/>
    <property type="match status" value="1"/>
</dbReference>
<evidence type="ECO:0000313" key="5">
    <source>
        <dbReference type="Proteomes" id="UP001198983"/>
    </source>
</evidence>
<dbReference type="InterPro" id="IPR002053">
    <property type="entry name" value="Glyco_hydro_25"/>
</dbReference>
<dbReference type="SUPFAM" id="SSF47090">
    <property type="entry name" value="PGBD-like"/>
    <property type="match status" value="1"/>
</dbReference>
<dbReference type="AlphaFoldDB" id="A0AAX2ZF69"/>
<dbReference type="GO" id="GO:0009253">
    <property type="term" value="P:peptidoglycan catabolic process"/>
    <property type="evidence" value="ECO:0007669"/>
    <property type="project" value="InterPro"/>
</dbReference>
<sequence>MATIKGIDVSKHNGNINWKKVKDDGIKFVIIRAGYGSSTVDEKFEEYIKGAIKENIDVGIYWFSYAISEEKAKLEAVKCMEVINPYKDKITYPVFYDFEYDSVNYAKKQGVKINKTKATEFAYAFLKEIEKGGYIPGLYTNIDFSNNYFFKSLQRDYDLWIAQYASRCSYSEPHVMWQYSESGRVSGIDGDVDLDYCYKKYSSKSDKNNNSNKDKNNHININKDKDKEDSISKILIKSLQNALNESYNCNLAEDGIFGPKTKAAVEKHPLSIKNKSKKLEHTKWLQKALKEFGYDIAIDGYFGKDTQKAVEKYQKKKNLTVDGIAGIKTHESIISYI</sequence>
<dbReference type="Pfam" id="PF01471">
    <property type="entry name" value="PG_binding_1"/>
    <property type="match status" value="1"/>
</dbReference>
<dbReference type="PANTHER" id="PTHR34135:SF2">
    <property type="entry name" value="LYSOZYME"/>
    <property type="match status" value="1"/>
</dbReference>
<accession>A0AAX2ZF69</accession>
<evidence type="ECO:0000256" key="2">
    <source>
        <dbReference type="SAM" id="MobiDB-lite"/>
    </source>
</evidence>
<evidence type="ECO:0000259" key="3">
    <source>
        <dbReference type="Pfam" id="PF01471"/>
    </source>
</evidence>
<dbReference type="EMBL" id="CP081135">
    <property type="protein sequence ID" value="UEL47671.1"/>
    <property type="molecule type" value="Genomic_DNA"/>
</dbReference>
<feature type="region of interest" description="Disordered" evidence="2">
    <location>
        <begin position="204"/>
        <end position="223"/>
    </location>
</feature>
<dbReference type="InterPro" id="IPR036365">
    <property type="entry name" value="PGBD-like_sf"/>
</dbReference>
<dbReference type="GO" id="GO:0016998">
    <property type="term" value="P:cell wall macromolecule catabolic process"/>
    <property type="evidence" value="ECO:0007669"/>
    <property type="project" value="InterPro"/>
</dbReference>
<evidence type="ECO:0000313" key="4">
    <source>
        <dbReference type="EMBL" id="UEL47671.1"/>
    </source>
</evidence>
<name>A0AAX2ZF69_9FIRM</name>
<organism evidence="4 5">
    <name type="scientific">Terrisporobacter hibernicus</name>
    <dbReference type="NCBI Taxonomy" id="2813371"/>
    <lineage>
        <taxon>Bacteria</taxon>
        <taxon>Bacillati</taxon>
        <taxon>Bacillota</taxon>
        <taxon>Clostridia</taxon>
        <taxon>Peptostreptococcales</taxon>
        <taxon>Peptostreptococcaceae</taxon>
        <taxon>Terrisporobacter</taxon>
    </lineage>
</organism>
<dbReference type="InterPro" id="IPR036366">
    <property type="entry name" value="PGBDSf"/>
</dbReference>
<dbReference type="GO" id="GO:0003796">
    <property type="term" value="F:lysozyme activity"/>
    <property type="evidence" value="ECO:0007669"/>
    <property type="project" value="InterPro"/>
</dbReference>
<evidence type="ECO:0000256" key="1">
    <source>
        <dbReference type="ARBA" id="ARBA00010646"/>
    </source>
</evidence>
<dbReference type="Proteomes" id="UP001198983">
    <property type="component" value="Chromosome"/>
</dbReference>
<protein>
    <submittedName>
        <fullName evidence="4">Peptidoglycan-binding protein</fullName>
    </submittedName>
</protein>
<keyword evidence="5" id="KW-1185">Reference proteome</keyword>
<dbReference type="GO" id="GO:0016052">
    <property type="term" value="P:carbohydrate catabolic process"/>
    <property type="evidence" value="ECO:0007669"/>
    <property type="project" value="TreeGrafter"/>
</dbReference>
<dbReference type="InterPro" id="IPR017853">
    <property type="entry name" value="GH"/>
</dbReference>
<reference evidence="4 5" key="1">
    <citation type="journal article" date="2023" name="Int. J. Syst. Evol. Microbiol.">
        <title>Terrisporobacter hibernicus sp. nov., isolated from bovine faeces in Northern Ireland.</title>
        <authorList>
            <person name="Mitchell M."/>
            <person name="Nguyen S.V."/>
            <person name="Connor M."/>
            <person name="Fairley D.J."/>
            <person name="Donoghue O."/>
            <person name="Marshall H."/>
            <person name="Koolman L."/>
            <person name="McMullan G."/>
            <person name="Schaffer K.E."/>
            <person name="McGrath J.W."/>
            <person name="Fanning S."/>
        </authorList>
    </citation>
    <scope>NUCLEOTIDE SEQUENCE [LARGE SCALE GENOMIC DNA]</scope>
    <source>
        <strain evidence="4 5">MCA3</strain>
    </source>
</reference>
<dbReference type="PROSITE" id="PS51904">
    <property type="entry name" value="GLYCOSYL_HYDROL_F25_2"/>
    <property type="match status" value="1"/>
</dbReference>
<dbReference type="PANTHER" id="PTHR34135">
    <property type="entry name" value="LYSOZYME"/>
    <property type="match status" value="1"/>
</dbReference>
<feature type="domain" description="Peptidoglycan binding-like" evidence="3">
    <location>
        <begin position="283"/>
        <end position="331"/>
    </location>
</feature>
<dbReference type="CDD" id="cd06414">
    <property type="entry name" value="GH25_LytC-like"/>
    <property type="match status" value="1"/>
</dbReference>
<gene>
    <name evidence="4" type="ORF">JW646_18950</name>
</gene>
<proteinExistence type="inferred from homology"/>
<dbReference type="Gene3D" id="1.10.101.10">
    <property type="entry name" value="PGBD-like superfamily/PGBD"/>
    <property type="match status" value="2"/>
</dbReference>
<comment type="similarity">
    <text evidence="1">Belongs to the glycosyl hydrolase 25 family.</text>
</comment>
<dbReference type="SUPFAM" id="SSF51445">
    <property type="entry name" value="(Trans)glycosidases"/>
    <property type="match status" value="1"/>
</dbReference>
<dbReference type="RefSeq" id="WP_074916748.1">
    <property type="nucleotide sequence ID" value="NZ_CP081135.1"/>
</dbReference>
<dbReference type="InterPro" id="IPR002477">
    <property type="entry name" value="Peptidoglycan-bd-like"/>
</dbReference>
<dbReference type="KEGG" id="tem:JW646_18950"/>